<keyword evidence="1" id="KW-0479">Metal-binding</keyword>
<dbReference type="AlphaFoldDB" id="A0A183DSV7"/>
<evidence type="ECO:0000313" key="3">
    <source>
        <dbReference type="EMBL" id="VDN19272.1"/>
    </source>
</evidence>
<protein>
    <submittedName>
        <fullName evidence="5">C2H2-type domain-containing protein</fullName>
    </submittedName>
</protein>
<feature type="domain" description="C2H2-type" evidence="2">
    <location>
        <begin position="110"/>
        <end position="138"/>
    </location>
</feature>
<reference evidence="5" key="1">
    <citation type="submission" date="2016-06" db="UniProtKB">
        <authorList>
            <consortium name="WormBaseParasite"/>
        </authorList>
    </citation>
    <scope>IDENTIFICATION</scope>
</reference>
<keyword evidence="1" id="KW-0863">Zinc-finger</keyword>
<dbReference type="EMBL" id="UYRT01078811">
    <property type="protein sequence ID" value="VDN19272.1"/>
    <property type="molecule type" value="Genomic_DNA"/>
</dbReference>
<proteinExistence type="predicted"/>
<sequence>MAVNSTGGGNEVKAKKNRIWNPALDDCHDIVKNEKIGNSVPVSVQYGFFYQNYARLMQQHVATVQPDHSNIPQNNNTPVPFQPSVTNLTDRTRSMAMSQNMMSISLPNQNCCAVCGNIFRLTTDLVQHMRVNHRGSHCSRTQKRTNILL</sequence>
<reference evidence="3 4" key="2">
    <citation type="submission" date="2018-11" db="EMBL/GenBank/DDBJ databases">
        <authorList>
            <consortium name="Pathogen Informatics"/>
        </authorList>
    </citation>
    <scope>NUCLEOTIDE SEQUENCE [LARGE SCALE GENOMIC DNA]</scope>
</reference>
<dbReference type="GO" id="GO:0008270">
    <property type="term" value="F:zinc ion binding"/>
    <property type="evidence" value="ECO:0007669"/>
    <property type="project" value="UniProtKB-KW"/>
</dbReference>
<dbReference type="PROSITE" id="PS00028">
    <property type="entry name" value="ZINC_FINGER_C2H2_1"/>
    <property type="match status" value="1"/>
</dbReference>
<keyword evidence="4" id="KW-1185">Reference proteome</keyword>
<name>A0A183DSV7_9BILA</name>
<evidence type="ECO:0000256" key="1">
    <source>
        <dbReference type="PROSITE-ProRule" id="PRU00042"/>
    </source>
</evidence>
<evidence type="ECO:0000313" key="5">
    <source>
        <dbReference type="WBParaSite" id="GPUH_0001181201-mRNA-1"/>
    </source>
</evidence>
<dbReference type="PROSITE" id="PS50157">
    <property type="entry name" value="ZINC_FINGER_C2H2_2"/>
    <property type="match status" value="1"/>
</dbReference>
<accession>A0A183DSV7</accession>
<dbReference type="Proteomes" id="UP000271098">
    <property type="component" value="Unassembled WGS sequence"/>
</dbReference>
<evidence type="ECO:0000313" key="4">
    <source>
        <dbReference type="Proteomes" id="UP000271098"/>
    </source>
</evidence>
<organism evidence="5">
    <name type="scientific">Gongylonema pulchrum</name>
    <dbReference type="NCBI Taxonomy" id="637853"/>
    <lineage>
        <taxon>Eukaryota</taxon>
        <taxon>Metazoa</taxon>
        <taxon>Ecdysozoa</taxon>
        <taxon>Nematoda</taxon>
        <taxon>Chromadorea</taxon>
        <taxon>Rhabditida</taxon>
        <taxon>Spirurina</taxon>
        <taxon>Spiruromorpha</taxon>
        <taxon>Spiruroidea</taxon>
        <taxon>Gongylonematidae</taxon>
        <taxon>Gongylonema</taxon>
    </lineage>
</organism>
<keyword evidence="1" id="KW-0862">Zinc</keyword>
<gene>
    <name evidence="3" type="ORF">GPUH_LOCUS11798</name>
</gene>
<dbReference type="WBParaSite" id="GPUH_0001181201-mRNA-1">
    <property type="protein sequence ID" value="GPUH_0001181201-mRNA-1"/>
    <property type="gene ID" value="GPUH_0001181201"/>
</dbReference>
<evidence type="ECO:0000259" key="2">
    <source>
        <dbReference type="PROSITE" id="PS50157"/>
    </source>
</evidence>
<dbReference type="OrthoDB" id="5814089at2759"/>
<dbReference type="InterPro" id="IPR013087">
    <property type="entry name" value="Znf_C2H2_type"/>
</dbReference>